<protein>
    <recommendedName>
        <fullName evidence="6">Dihydrolipoamide acetyltransferase component of pyruvate dehydrogenase complex</fullName>
        <ecNumber evidence="6">2.3.1.-</ecNumber>
    </recommendedName>
</protein>
<dbReference type="SUPFAM" id="SSF52777">
    <property type="entry name" value="CoA-dependent acyltransferases"/>
    <property type="match status" value="1"/>
</dbReference>
<dbReference type="PROSITE" id="PS50968">
    <property type="entry name" value="BIOTINYL_LIPOYL"/>
    <property type="match status" value="1"/>
</dbReference>
<keyword evidence="3 6" id="KW-0808">Transferase</keyword>
<dbReference type="InterPro" id="IPR023213">
    <property type="entry name" value="CAT-like_dom_sf"/>
</dbReference>
<dbReference type="RefSeq" id="WP_344017639.1">
    <property type="nucleotide sequence ID" value="NZ_BAAAJK010000001.1"/>
</dbReference>
<keyword evidence="4 6" id="KW-0450">Lipoyl</keyword>
<dbReference type="Pfam" id="PF00198">
    <property type="entry name" value="2-oxoacid_dh"/>
    <property type="match status" value="1"/>
</dbReference>
<dbReference type="SUPFAM" id="SSF51230">
    <property type="entry name" value="Single hybrid motif"/>
    <property type="match status" value="1"/>
</dbReference>
<keyword evidence="5 6" id="KW-0012">Acyltransferase</keyword>
<dbReference type="InterPro" id="IPR036625">
    <property type="entry name" value="E3-bd_dom_sf"/>
</dbReference>
<proteinExistence type="inferred from homology"/>
<dbReference type="PANTHER" id="PTHR43178">
    <property type="entry name" value="DIHYDROLIPOAMIDE ACETYLTRANSFERASE COMPONENT OF PYRUVATE DEHYDROGENASE COMPLEX"/>
    <property type="match status" value="1"/>
</dbReference>
<accession>A0ABN1XFH2</accession>
<dbReference type="PROSITE" id="PS51826">
    <property type="entry name" value="PSBD"/>
    <property type="match status" value="1"/>
</dbReference>
<dbReference type="SUPFAM" id="SSF47005">
    <property type="entry name" value="Peripheral subunit-binding domain of 2-oxo acid dehydrogenase complex"/>
    <property type="match status" value="1"/>
</dbReference>
<evidence type="ECO:0000256" key="5">
    <source>
        <dbReference type="ARBA" id="ARBA00023315"/>
    </source>
</evidence>
<dbReference type="Pfam" id="PF00364">
    <property type="entry name" value="Biotin_lipoyl"/>
    <property type="match status" value="1"/>
</dbReference>
<dbReference type="Gene3D" id="2.40.50.100">
    <property type="match status" value="1"/>
</dbReference>
<feature type="compositionally biased region" description="Low complexity" evidence="7">
    <location>
        <begin position="1"/>
        <end position="20"/>
    </location>
</feature>
<feature type="compositionally biased region" description="Pro residues" evidence="7">
    <location>
        <begin position="99"/>
        <end position="109"/>
    </location>
</feature>
<evidence type="ECO:0000313" key="10">
    <source>
        <dbReference type="EMBL" id="GAA1379582.1"/>
    </source>
</evidence>
<organism evidence="10 11">
    <name type="scientific">Pseudonocardia kongjuensis</name>
    <dbReference type="NCBI Taxonomy" id="102227"/>
    <lineage>
        <taxon>Bacteria</taxon>
        <taxon>Bacillati</taxon>
        <taxon>Actinomycetota</taxon>
        <taxon>Actinomycetes</taxon>
        <taxon>Pseudonocardiales</taxon>
        <taxon>Pseudonocardiaceae</taxon>
        <taxon>Pseudonocardia</taxon>
    </lineage>
</organism>
<keyword evidence="11" id="KW-1185">Reference proteome</keyword>
<dbReference type="Gene3D" id="4.10.320.10">
    <property type="entry name" value="E3-binding domain"/>
    <property type="match status" value="1"/>
</dbReference>
<comment type="cofactor">
    <cofactor evidence="1 6">
        <name>(R)-lipoate</name>
        <dbReference type="ChEBI" id="CHEBI:83088"/>
    </cofactor>
</comment>
<name>A0ABN1XFH2_9PSEU</name>
<comment type="similarity">
    <text evidence="2 6">Belongs to the 2-oxoacid dehydrogenase family.</text>
</comment>
<dbReference type="InterPro" id="IPR004167">
    <property type="entry name" value="PSBD"/>
</dbReference>
<evidence type="ECO:0000256" key="1">
    <source>
        <dbReference type="ARBA" id="ARBA00001938"/>
    </source>
</evidence>
<dbReference type="Gene3D" id="3.30.559.10">
    <property type="entry name" value="Chloramphenicol acetyltransferase-like domain"/>
    <property type="match status" value="1"/>
</dbReference>
<dbReference type="InterPro" id="IPR011053">
    <property type="entry name" value="Single_hybrid_motif"/>
</dbReference>
<evidence type="ECO:0000256" key="3">
    <source>
        <dbReference type="ARBA" id="ARBA00022679"/>
    </source>
</evidence>
<feature type="region of interest" description="Disordered" evidence="7">
    <location>
        <begin position="91"/>
        <end position="206"/>
    </location>
</feature>
<evidence type="ECO:0000256" key="6">
    <source>
        <dbReference type="RuleBase" id="RU003423"/>
    </source>
</evidence>
<evidence type="ECO:0000313" key="11">
    <source>
        <dbReference type="Proteomes" id="UP001501414"/>
    </source>
</evidence>
<dbReference type="Proteomes" id="UP001501414">
    <property type="component" value="Unassembled WGS sequence"/>
</dbReference>
<dbReference type="PANTHER" id="PTHR43178:SF5">
    <property type="entry name" value="LIPOAMIDE ACYLTRANSFERASE COMPONENT OF BRANCHED-CHAIN ALPHA-KETO ACID DEHYDROGENASE COMPLEX, MITOCHONDRIAL"/>
    <property type="match status" value="1"/>
</dbReference>
<feature type="region of interest" description="Disordered" evidence="7">
    <location>
        <begin position="1"/>
        <end position="22"/>
    </location>
</feature>
<dbReference type="InterPro" id="IPR001078">
    <property type="entry name" value="2-oxoacid_DH_actylTfrase"/>
</dbReference>
<feature type="domain" description="Peripheral subunit-binding (PSBD)" evidence="9">
    <location>
        <begin position="203"/>
        <end position="240"/>
    </location>
</feature>
<evidence type="ECO:0000259" key="9">
    <source>
        <dbReference type="PROSITE" id="PS51826"/>
    </source>
</evidence>
<sequence>MSSSTVPTGTAPTGTVPTGTEFRLPDVGEGLTEAEIVTWRVSPGDTVGINDPLADIETAKSLVELSSPHAGTVAELCAAEGDTVPVGSVLLRFAGPDGPGSPDPGPDGPGSPAAGSGGPGSAAAGPVEAGGPGEQPAVLVGPGPRPEASRRRKRTRDAAAGDTGSSGGRAGDAPGTARVAAPSPTPPAGPGTGPAGSGSAPPPAAPAVRRLARELGIPLTSVTATGPGGRVLREDVLGHFTAALSPATPDGEIRTPIRGVRRATADAVTRSAFTAPHVTEFLDVDVTGTVELVARLREDPRLAGSRVTPLLVAARAVLAAVRAHPEINARWSAETGEIVQHAAVNLGIAAATDRGLIVPNIAGADRLDLPGLARALDALVQTARSGRTPVADLTGGTLTITNIGVFGVDAATPILNPGEAAILCLGAFRRRPWVVGDDVVPRWTTRLSLSFDHRLVDGELGSRVLARIGTVLTDPTWELALA</sequence>
<dbReference type="CDD" id="cd06849">
    <property type="entry name" value="lipoyl_domain"/>
    <property type="match status" value="1"/>
</dbReference>
<reference evidence="10 11" key="1">
    <citation type="journal article" date="2019" name="Int. J. Syst. Evol. Microbiol.">
        <title>The Global Catalogue of Microorganisms (GCM) 10K type strain sequencing project: providing services to taxonomists for standard genome sequencing and annotation.</title>
        <authorList>
            <consortium name="The Broad Institute Genomics Platform"/>
            <consortium name="The Broad Institute Genome Sequencing Center for Infectious Disease"/>
            <person name="Wu L."/>
            <person name="Ma J."/>
        </authorList>
    </citation>
    <scope>NUCLEOTIDE SEQUENCE [LARGE SCALE GENOMIC DNA]</scope>
    <source>
        <strain evidence="10 11">JCM 11896</strain>
    </source>
</reference>
<dbReference type="InterPro" id="IPR000089">
    <property type="entry name" value="Biotin_lipoyl"/>
</dbReference>
<dbReference type="Pfam" id="PF02817">
    <property type="entry name" value="E3_binding"/>
    <property type="match status" value="1"/>
</dbReference>
<gene>
    <name evidence="10" type="ORF">GCM10009613_02410</name>
</gene>
<dbReference type="EMBL" id="BAAAJK010000001">
    <property type="protein sequence ID" value="GAA1379582.1"/>
    <property type="molecule type" value="Genomic_DNA"/>
</dbReference>
<evidence type="ECO:0000256" key="7">
    <source>
        <dbReference type="SAM" id="MobiDB-lite"/>
    </source>
</evidence>
<dbReference type="InterPro" id="IPR050743">
    <property type="entry name" value="2-oxoacid_DH_E2_comp"/>
</dbReference>
<dbReference type="EC" id="2.3.1.-" evidence="6"/>
<evidence type="ECO:0000256" key="2">
    <source>
        <dbReference type="ARBA" id="ARBA00007317"/>
    </source>
</evidence>
<feature type="domain" description="Lipoyl-binding" evidence="8">
    <location>
        <begin position="19"/>
        <end position="94"/>
    </location>
</feature>
<evidence type="ECO:0000256" key="4">
    <source>
        <dbReference type="ARBA" id="ARBA00022823"/>
    </source>
</evidence>
<evidence type="ECO:0000259" key="8">
    <source>
        <dbReference type="PROSITE" id="PS50968"/>
    </source>
</evidence>
<comment type="caution">
    <text evidence="10">The sequence shown here is derived from an EMBL/GenBank/DDBJ whole genome shotgun (WGS) entry which is preliminary data.</text>
</comment>